<dbReference type="PANTHER" id="PTHR13832">
    <property type="entry name" value="PROTEIN PHOSPHATASE 2C"/>
    <property type="match status" value="1"/>
</dbReference>
<dbReference type="EMBL" id="GBRD01017972">
    <property type="protein sequence ID" value="JAG47855.1"/>
    <property type="molecule type" value="Transcribed_RNA"/>
</dbReference>
<accession>A0A0K8S543</accession>
<dbReference type="Pfam" id="PF00481">
    <property type="entry name" value="PP2C"/>
    <property type="match status" value="1"/>
</dbReference>
<reference evidence="2" key="1">
    <citation type="submission" date="2014-09" db="EMBL/GenBank/DDBJ databases">
        <authorList>
            <person name="Magalhaes I.L.F."/>
            <person name="Oliveira U."/>
            <person name="Santos F.R."/>
            <person name="Vidigal T.H.D.A."/>
            <person name="Brescovit A.D."/>
            <person name="Santos A.J."/>
        </authorList>
    </citation>
    <scope>NUCLEOTIDE SEQUENCE</scope>
</reference>
<evidence type="ECO:0000259" key="1">
    <source>
        <dbReference type="PROSITE" id="PS51746"/>
    </source>
</evidence>
<sequence length="473" mass="52632">MLQFTVRSSLKMPATSVMEVPRDDFSEAHSWTDDLPICRYSGVGYATNQVYRKDGQRQCGVFEEKCIHVCSNEDPSSVYLYGVFDGNNGVEAAEFAVQGMAAELLLGQLAGKVRDQEIKETLSQAFLSVEKNYLQSLDDKVAQRAALQYQIPEGLMSYDIYQRYPDIVDSINKLNRQLSCGTTAAVALIVNNKLYVANVGDTRVLLCKTDKHGVHKMQQLSVDHDLSNEDEILRLETIGLSIPKGLRTLANQHTTRCIGNFLVKGAFREFEELASATEEPIIAEPEIQGGIEIDESCRFLLLMSDGLYKSLEEATGTAQVNTLIIQTALEEFKNQTTLTGVAQAIVDKVVRKHTDMYFSGAASELRSRDDISLIVRNFNCLMANSSTLNSFNLEPLSMATSTNTLDDTISSSTRSMNSVPTEIQPYVDFTDFYKNVEEARKNGTLALGSFRLLKIEVIAIIGIWFKLYTLFTG</sequence>
<dbReference type="GO" id="GO:0004722">
    <property type="term" value="F:protein serine/threonine phosphatase activity"/>
    <property type="evidence" value="ECO:0007669"/>
    <property type="project" value="InterPro"/>
</dbReference>
<dbReference type="AlphaFoldDB" id="A0A0K8S543"/>
<protein>
    <recommendedName>
        <fullName evidence="1">PPM-type phosphatase domain-containing protein</fullName>
    </recommendedName>
</protein>
<dbReference type="InterPro" id="IPR015655">
    <property type="entry name" value="PP2C"/>
</dbReference>
<dbReference type="SMART" id="SM00332">
    <property type="entry name" value="PP2Cc"/>
    <property type="match status" value="1"/>
</dbReference>
<dbReference type="PANTHER" id="PTHR13832:SF533">
    <property type="entry name" value="TGF-BETA-ACTIVATED KINASE 1 AND MAP3K7-BINDING PROTEIN 1"/>
    <property type="match status" value="1"/>
</dbReference>
<dbReference type="CDD" id="cd00143">
    <property type="entry name" value="PP2Cc"/>
    <property type="match status" value="1"/>
</dbReference>
<feature type="domain" description="PPM-type phosphatase" evidence="1">
    <location>
        <begin position="58"/>
        <end position="378"/>
    </location>
</feature>
<dbReference type="SUPFAM" id="SSF81606">
    <property type="entry name" value="PP2C-like"/>
    <property type="match status" value="1"/>
</dbReference>
<organism evidence="2">
    <name type="scientific">Lygus hesperus</name>
    <name type="common">Western plant bug</name>
    <dbReference type="NCBI Taxonomy" id="30085"/>
    <lineage>
        <taxon>Eukaryota</taxon>
        <taxon>Metazoa</taxon>
        <taxon>Ecdysozoa</taxon>
        <taxon>Arthropoda</taxon>
        <taxon>Hexapoda</taxon>
        <taxon>Insecta</taxon>
        <taxon>Pterygota</taxon>
        <taxon>Neoptera</taxon>
        <taxon>Paraneoptera</taxon>
        <taxon>Hemiptera</taxon>
        <taxon>Heteroptera</taxon>
        <taxon>Panheteroptera</taxon>
        <taxon>Cimicomorpha</taxon>
        <taxon>Miridae</taxon>
        <taxon>Mirini</taxon>
        <taxon>Lygus</taxon>
    </lineage>
</organism>
<evidence type="ECO:0000313" key="2">
    <source>
        <dbReference type="EMBL" id="JAG47855.1"/>
    </source>
</evidence>
<dbReference type="PROSITE" id="PS51746">
    <property type="entry name" value="PPM_2"/>
    <property type="match status" value="1"/>
</dbReference>
<dbReference type="InterPro" id="IPR036457">
    <property type="entry name" value="PPM-type-like_dom_sf"/>
</dbReference>
<dbReference type="Gene3D" id="3.60.40.10">
    <property type="entry name" value="PPM-type phosphatase domain"/>
    <property type="match status" value="1"/>
</dbReference>
<proteinExistence type="predicted"/>
<dbReference type="InterPro" id="IPR001932">
    <property type="entry name" value="PPM-type_phosphatase-like_dom"/>
</dbReference>
<name>A0A0K8S543_LYGHE</name>